<evidence type="ECO:0000256" key="1">
    <source>
        <dbReference type="ARBA" id="ARBA00022723"/>
    </source>
</evidence>
<dbReference type="GO" id="GO:0005739">
    <property type="term" value="C:mitochondrion"/>
    <property type="evidence" value="ECO:0007669"/>
    <property type="project" value="TreeGrafter"/>
</dbReference>
<feature type="domain" description="Coenzyme PQQ synthesis protein F-like C-terminal lobe" evidence="2">
    <location>
        <begin position="53"/>
        <end position="151"/>
    </location>
</feature>
<dbReference type="InterPro" id="IPR011249">
    <property type="entry name" value="Metalloenz_LuxS/M16"/>
</dbReference>
<dbReference type="Gene3D" id="3.30.830.10">
    <property type="entry name" value="Metalloenzyme, LuxS/M16 peptidase-like"/>
    <property type="match status" value="1"/>
</dbReference>
<keyword evidence="1" id="KW-0479">Metal-binding</keyword>
<dbReference type="InterPro" id="IPR054734">
    <property type="entry name" value="PqqF-like_C_4"/>
</dbReference>
<dbReference type="GO" id="GO:0046872">
    <property type="term" value="F:metal ion binding"/>
    <property type="evidence" value="ECO:0007669"/>
    <property type="project" value="UniProtKB-KW"/>
</dbReference>
<organism evidence="3 4">
    <name type="scientific">Ooceraea biroi</name>
    <name type="common">Clonal raider ant</name>
    <name type="synonym">Cerapachys biroi</name>
    <dbReference type="NCBI Taxonomy" id="2015173"/>
    <lineage>
        <taxon>Eukaryota</taxon>
        <taxon>Metazoa</taxon>
        <taxon>Ecdysozoa</taxon>
        <taxon>Arthropoda</taxon>
        <taxon>Hexapoda</taxon>
        <taxon>Insecta</taxon>
        <taxon>Pterygota</taxon>
        <taxon>Neoptera</taxon>
        <taxon>Endopterygota</taxon>
        <taxon>Hymenoptera</taxon>
        <taxon>Apocrita</taxon>
        <taxon>Aculeata</taxon>
        <taxon>Formicoidea</taxon>
        <taxon>Formicidae</taxon>
        <taxon>Dorylinae</taxon>
        <taxon>Ooceraea</taxon>
    </lineage>
</organism>
<dbReference type="AlphaFoldDB" id="A0A3L8D561"/>
<evidence type="ECO:0000259" key="2">
    <source>
        <dbReference type="Pfam" id="PF22456"/>
    </source>
</evidence>
<dbReference type="Proteomes" id="UP000279307">
    <property type="component" value="Chromosome 14"/>
</dbReference>
<accession>A0A3L8D561</accession>
<dbReference type="EMBL" id="QOIP01000014">
    <property type="protein sequence ID" value="RLU14988.1"/>
    <property type="molecule type" value="Genomic_DNA"/>
</dbReference>
<dbReference type="PANTHER" id="PTHR43690:SF18">
    <property type="entry name" value="INSULIN-DEGRADING ENZYME-RELATED"/>
    <property type="match status" value="1"/>
</dbReference>
<dbReference type="InterPro" id="IPR050626">
    <property type="entry name" value="Peptidase_M16"/>
</dbReference>
<dbReference type="GO" id="GO:0043171">
    <property type="term" value="P:peptide catabolic process"/>
    <property type="evidence" value="ECO:0007669"/>
    <property type="project" value="TreeGrafter"/>
</dbReference>
<dbReference type="OrthoDB" id="952271at2759"/>
<dbReference type="PANTHER" id="PTHR43690">
    <property type="entry name" value="NARDILYSIN"/>
    <property type="match status" value="1"/>
</dbReference>
<dbReference type="GO" id="GO:0051603">
    <property type="term" value="P:proteolysis involved in protein catabolic process"/>
    <property type="evidence" value="ECO:0007669"/>
    <property type="project" value="TreeGrafter"/>
</dbReference>
<dbReference type="GO" id="GO:0005829">
    <property type="term" value="C:cytosol"/>
    <property type="evidence" value="ECO:0007669"/>
    <property type="project" value="TreeGrafter"/>
</dbReference>
<dbReference type="GO" id="GO:0004222">
    <property type="term" value="F:metalloendopeptidase activity"/>
    <property type="evidence" value="ECO:0007669"/>
    <property type="project" value="TreeGrafter"/>
</dbReference>
<evidence type="ECO:0000313" key="3">
    <source>
        <dbReference type="EMBL" id="RLU14988.1"/>
    </source>
</evidence>
<dbReference type="SUPFAM" id="SSF63411">
    <property type="entry name" value="LuxS/MPP-like metallohydrolase"/>
    <property type="match status" value="1"/>
</dbReference>
<gene>
    <name evidence="3" type="ORF">DMN91_012875</name>
</gene>
<sequence>MFIDDLQKCCKYVFVTGCHFLFETENKLHKSSCTEVYYQTGLQATESNMHLELLAQIISEPCFNILRTKEQLGYIVLSDVRRSNGAQGMRIIVQSNKHPQYVEKRIDSFMDSMLDHITTMSENQFKKHKKALATLRLEKPKMLTSLSTIFWEEISTQQYNFDRANVEEIVHSKIRHKLSVHVISTATNGTEDELGLNNEAEEILDTAASEKIKKIDDIMSFKISQSLYPLLKPFNEFPRKGIRSSKL</sequence>
<comment type="caution">
    <text evidence="3">The sequence shown here is derived from an EMBL/GenBank/DDBJ whole genome shotgun (WGS) entry which is preliminary data.</text>
</comment>
<reference evidence="3 4" key="1">
    <citation type="journal article" date="2018" name="Genome Res.">
        <title>The genomic architecture and molecular evolution of ant odorant receptors.</title>
        <authorList>
            <person name="McKenzie S.K."/>
            <person name="Kronauer D.J.C."/>
        </authorList>
    </citation>
    <scope>NUCLEOTIDE SEQUENCE [LARGE SCALE GENOMIC DNA]</scope>
    <source>
        <strain evidence="3">Clonal line C1</strain>
    </source>
</reference>
<name>A0A3L8D561_OOCBI</name>
<evidence type="ECO:0000313" key="4">
    <source>
        <dbReference type="Proteomes" id="UP000279307"/>
    </source>
</evidence>
<dbReference type="Pfam" id="PF22456">
    <property type="entry name" value="PqqF-like_C_4"/>
    <property type="match status" value="1"/>
</dbReference>
<proteinExistence type="predicted"/>
<protein>
    <recommendedName>
        <fullName evidence="2">Coenzyme PQQ synthesis protein F-like C-terminal lobe domain-containing protein</fullName>
    </recommendedName>
</protein>